<dbReference type="GO" id="GO:0003676">
    <property type="term" value="F:nucleic acid binding"/>
    <property type="evidence" value="ECO:0007669"/>
    <property type="project" value="InterPro"/>
</dbReference>
<reference evidence="4" key="1">
    <citation type="submission" date="2016-11" db="EMBL/GenBank/DDBJ databases">
        <authorList>
            <person name="Varghese N."/>
            <person name="Submissions S."/>
        </authorList>
    </citation>
    <scope>NUCLEOTIDE SEQUENCE [LARGE SCALE GENOMIC DNA]</scope>
    <source>
        <strain evidence="4">DSM 18829</strain>
    </source>
</reference>
<dbReference type="HAMAP" id="MF_00048">
    <property type="entry name" value="UPF0102"/>
    <property type="match status" value="1"/>
</dbReference>
<dbReference type="InterPro" id="IPR011335">
    <property type="entry name" value="Restrct_endonuc-II-like"/>
</dbReference>
<comment type="similarity">
    <text evidence="1 2">Belongs to the UPF0102 family.</text>
</comment>
<keyword evidence="4" id="KW-1185">Reference proteome</keyword>
<dbReference type="GO" id="GO:0004519">
    <property type="term" value="F:endonuclease activity"/>
    <property type="evidence" value="ECO:0007669"/>
    <property type="project" value="UniProtKB-KW"/>
</dbReference>
<keyword evidence="3" id="KW-0378">Hydrolase</keyword>
<name>A0A1M6AMF4_9FLAO</name>
<dbReference type="CDD" id="cd20736">
    <property type="entry name" value="PoNe_Nuclease"/>
    <property type="match status" value="1"/>
</dbReference>
<dbReference type="OrthoDB" id="9802516at2"/>
<keyword evidence="3" id="KW-0255">Endonuclease</keyword>
<sequence length="119" mass="13772">MAFHNYLGKKGEELAKEYLQKNGYTVLESNFVFQKAEIDLIAQKDDTLIVVEVKTRSSVDYGNPEDFVSPKKIKLLVKAIDEYVNLKNLDLSIRFDIISVIHDKGNFTIEHLEDAFYHF</sequence>
<dbReference type="STRING" id="415425.SAMN05444363_0295"/>
<dbReference type="InterPro" id="IPR011856">
    <property type="entry name" value="tRNA_endonuc-like_dom_sf"/>
</dbReference>
<dbReference type="PANTHER" id="PTHR34039:SF1">
    <property type="entry name" value="UPF0102 PROTEIN YRAN"/>
    <property type="match status" value="1"/>
</dbReference>
<dbReference type="InterPro" id="IPR003509">
    <property type="entry name" value="UPF0102_YraN-like"/>
</dbReference>
<dbReference type="PANTHER" id="PTHR34039">
    <property type="entry name" value="UPF0102 PROTEIN YRAN"/>
    <property type="match status" value="1"/>
</dbReference>
<evidence type="ECO:0000313" key="3">
    <source>
        <dbReference type="EMBL" id="SHI37642.1"/>
    </source>
</evidence>
<dbReference type="Pfam" id="PF02021">
    <property type="entry name" value="UPF0102"/>
    <property type="match status" value="1"/>
</dbReference>
<dbReference type="RefSeq" id="WP_073307892.1">
    <property type="nucleotide sequence ID" value="NZ_FQZI01000001.1"/>
</dbReference>
<dbReference type="AlphaFoldDB" id="A0A1M6AMF4"/>
<accession>A0A1M6AMF4</accession>
<proteinExistence type="inferred from homology"/>
<protein>
    <recommendedName>
        <fullName evidence="2">UPF0102 protein SAMN05444363_0295</fullName>
    </recommendedName>
</protein>
<evidence type="ECO:0000256" key="2">
    <source>
        <dbReference type="HAMAP-Rule" id="MF_00048"/>
    </source>
</evidence>
<gene>
    <name evidence="3" type="ORF">SAMN05444363_0295</name>
</gene>
<dbReference type="EMBL" id="FQZI01000001">
    <property type="protein sequence ID" value="SHI37642.1"/>
    <property type="molecule type" value="Genomic_DNA"/>
</dbReference>
<dbReference type="NCBIfam" id="NF009150">
    <property type="entry name" value="PRK12497.1-3"/>
    <property type="match status" value="1"/>
</dbReference>
<organism evidence="3 4">
    <name type="scientific">Flavobacterium terrae</name>
    <dbReference type="NCBI Taxonomy" id="415425"/>
    <lineage>
        <taxon>Bacteria</taxon>
        <taxon>Pseudomonadati</taxon>
        <taxon>Bacteroidota</taxon>
        <taxon>Flavobacteriia</taxon>
        <taxon>Flavobacteriales</taxon>
        <taxon>Flavobacteriaceae</taxon>
        <taxon>Flavobacterium</taxon>
    </lineage>
</organism>
<dbReference type="SUPFAM" id="SSF52980">
    <property type="entry name" value="Restriction endonuclease-like"/>
    <property type="match status" value="1"/>
</dbReference>
<keyword evidence="3" id="KW-0540">Nuclease</keyword>
<dbReference type="Gene3D" id="3.40.1350.10">
    <property type="match status" value="1"/>
</dbReference>
<dbReference type="Proteomes" id="UP000184488">
    <property type="component" value="Unassembled WGS sequence"/>
</dbReference>
<evidence type="ECO:0000313" key="4">
    <source>
        <dbReference type="Proteomes" id="UP000184488"/>
    </source>
</evidence>
<evidence type="ECO:0000256" key="1">
    <source>
        <dbReference type="ARBA" id="ARBA00006738"/>
    </source>
</evidence>